<organism evidence="12 13">
    <name type="scientific">Laccaria amethystina LaAM-08-1</name>
    <dbReference type="NCBI Taxonomy" id="1095629"/>
    <lineage>
        <taxon>Eukaryota</taxon>
        <taxon>Fungi</taxon>
        <taxon>Dikarya</taxon>
        <taxon>Basidiomycota</taxon>
        <taxon>Agaricomycotina</taxon>
        <taxon>Agaricomycetes</taxon>
        <taxon>Agaricomycetidae</taxon>
        <taxon>Agaricales</taxon>
        <taxon>Agaricineae</taxon>
        <taxon>Hydnangiaceae</taxon>
        <taxon>Laccaria</taxon>
    </lineage>
</organism>
<keyword evidence="4" id="KW-0963">Cytoplasm</keyword>
<dbReference type="AlphaFoldDB" id="A0A0C9XK75"/>
<reference evidence="13" key="2">
    <citation type="submission" date="2015-01" db="EMBL/GenBank/DDBJ databases">
        <title>Evolutionary Origins and Diversification of the Mycorrhizal Mutualists.</title>
        <authorList>
            <consortium name="DOE Joint Genome Institute"/>
            <consortium name="Mycorrhizal Genomics Consortium"/>
            <person name="Kohler A."/>
            <person name="Kuo A."/>
            <person name="Nagy L.G."/>
            <person name="Floudas D."/>
            <person name="Copeland A."/>
            <person name="Barry K.W."/>
            <person name="Cichocki N."/>
            <person name="Veneault-Fourrey C."/>
            <person name="LaButti K."/>
            <person name="Lindquist E.A."/>
            <person name="Lipzen A."/>
            <person name="Lundell T."/>
            <person name="Morin E."/>
            <person name="Murat C."/>
            <person name="Riley R."/>
            <person name="Ohm R."/>
            <person name="Sun H."/>
            <person name="Tunlid A."/>
            <person name="Henrissat B."/>
            <person name="Grigoriev I.V."/>
            <person name="Hibbett D.S."/>
            <person name="Martin F."/>
        </authorList>
    </citation>
    <scope>NUCLEOTIDE SEQUENCE [LARGE SCALE GENOMIC DNA]</scope>
    <source>
        <strain evidence="13">LaAM-08-1</strain>
    </source>
</reference>
<dbReference type="CDD" id="cd22526">
    <property type="entry name" value="KH-I_Rrp40"/>
    <property type="match status" value="1"/>
</dbReference>
<comment type="similarity">
    <text evidence="3">Belongs to the RRP40 family.</text>
</comment>
<dbReference type="Gene3D" id="2.40.50.100">
    <property type="match status" value="1"/>
</dbReference>
<dbReference type="InterPro" id="IPR036612">
    <property type="entry name" value="KH_dom_type_1_sf"/>
</dbReference>
<evidence type="ECO:0000256" key="5">
    <source>
        <dbReference type="ARBA" id="ARBA00022552"/>
    </source>
</evidence>
<dbReference type="GO" id="GO:0071051">
    <property type="term" value="P:poly(A)-dependent snoRNA 3'-end processing"/>
    <property type="evidence" value="ECO:0007669"/>
    <property type="project" value="TreeGrafter"/>
</dbReference>
<evidence type="ECO:0000313" key="12">
    <source>
        <dbReference type="EMBL" id="KIK01909.1"/>
    </source>
</evidence>
<dbReference type="InterPro" id="IPR041054">
    <property type="entry name" value="Rrp40_N_euk"/>
</dbReference>
<dbReference type="GO" id="GO:0034475">
    <property type="term" value="P:U4 snRNA 3'-end processing"/>
    <property type="evidence" value="ECO:0007669"/>
    <property type="project" value="TreeGrafter"/>
</dbReference>
<dbReference type="PANTHER" id="PTHR21321:SF1">
    <property type="entry name" value="EXOSOME COMPLEX COMPONENT RRP40"/>
    <property type="match status" value="1"/>
</dbReference>
<reference evidence="12 13" key="1">
    <citation type="submission" date="2014-04" db="EMBL/GenBank/DDBJ databases">
        <authorList>
            <consortium name="DOE Joint Genome Institute"/>
            <person name="Kuo A."/>
            <person name="Kohler A."/>
            <person name="Nagy L.G."/>
            <person name="Floudas D."/>
            <person name="Copeland A."/>
            <person name="Barry K.W."/>
            <person name="Cichocki N."/>
            <person name="Veneault-Fourrey C."/>
            <person name="LaButti K."/>
            <person name="Lindquist E.A."/>
            <person name="Lipzen A."/>
            <person name="Lundell T."/>
            <person name="Morin E."/>
            <person name="Murat C."/>
            <person name="Sun H."/>
            <person name="Tunlid A."/>
            <person name="Henrissat B."/>
            <person name="Grigoriev I.V."/>
            <person name="Hibbett D.S."/>
            <person name="Martin F."/>
            <person name="Nordberg H.P."/>
            <person name="Cantor M.N."/>
            <person name="Hua S.X."/>
        </authorList>
    </citation>
    <scope>NUCLEOTIDE SEQUENCE [LARGE SCALE GENOMIC DNA]</scope>
    <source>
        <strain evidence="12 13">LaAM-08-1</strain>
    </source>
</reference>
<proteinExistence type="inferred from homology"/>
<dbReference type="InterPro" id="IPR004088">
    <property type="entry name" value="KH_dom_type_1"/>
</dbReference>
<dbReference type="PANTHER" id="PTHR21321">
    <property type="entry name" value="PNAS-3 RELATED"/>
    <property type="match status" value="1"/>
</dbReference>
<keyword evidence="13" id="KW-1185">Reference proteome</keyword>
<dbReference type="InterPro" id="IPR037319">
    <property type="entry name" value="Rrp40_S1"/>
</dbReference>
<keyword evidence="8" id="KW-0539">Nucleus</keyword>
<feature type="domain" description="Exosome complex exonuclease Rrp40 N-terminal" evidence="11">
    <location>
        <begin position="17"/>
        <end position="63"/>
    </location>
</feature>
<evidence type="ECO:0000256" key="2">
    <source>
        <dbReference type="ARBA" id="ARBA00004604"/>
    </source>
</evidence>
<evidence type="ECO:0000259" key="10">
    <source>
        <dbReference type="Pfam" id="PF15985"/>
    </source>
</evidence>
<dbReference type="InterPro" id="IPR049469">
    <property type="entry name" value="RRP40_KH-I"/>
</dbReference>
<evidence type="ECO:0000256" key="1">
    <source>
        <dbReference type="ARBA" id="ARBA00004496"/>
    </source>
</evidence>
<dbReference type="GO" id="GO:0000467">
    <property type="term" value="P:exonucleolytic trimming to generate mature 3'-end of 5.8S rRNA from tricistronic rRNA transcript (SSU-rRNA, 5.8S rRNA, LSU-rRNA)"/>
    <property type="evidence" value="ECO:0007669"/>
    <property type="project" value="TreeGrafter"/>
</dbReference>
<accession>A0A0C9XK75</accession>
<dbReference type="Proteomes" id="UP000054477">
    <property type="component" value="Unassembled WGS sequence"/>
</dbReference>
<dbReference type="SUPFAM" id="SSF110324">
    <property type="entry name" value="Ribosomal L27 protein-like"/>
    <property type="match status" value="1"/>
</dbReference>
<dbReference type="SUPFAM" id="SSF54791">
    <property type="entry name" value="Eukaryotic type KH-domain (KH-domain type I)"/>
    <property type="match status" value="1"/>
</dbReference>
<name>A0A0C9XK75_9AGAR</name>
<dbReference type="Pfam" id="PF15985">
    <property type="entry name" value="KH_6"/>
    <property type="match status" value="1"/>
</dbReference>
<keyword evidence="6" id="KW-0271">Exosome</keyword>
<dbReference type="CDD" id="cd05790">
    <property type="entry name" value="S1_Rrp40"/>
    <property type="match status" value="1"/>
</dbReference>
<evidence type="ECO:0000313" key="13">
    <source>
        <dbReference type="Proteomes" id="UP000054477"/>
    </source>
</evidence>
<protein>
    <recommendedName>
        <fullName evidence="9">Ribosomal RNA-processing protein 40</fullName>
    </recommendedName>
</protein>
<evidence type="ECO:0000256" key="8">
    <source>
        <dbReference type="ARBA" id="ARBA00023242"/>
    </source>
</evidence>
<evidence type="ECO:0000259" key="11">
    <source>
        <dbReference type="Pfam" id="PF18311"/>
    </source>
</evidence>
<dbReference type="HOGENOM" id="CLU_069847_1_0_1"/>
<dbReference type="GO" id="GO:0071035">
    <property type="term" value="P:nuclear polyadenylation-dependent rRNA catabolic process"/>
    <property type="evidence" value="ECO:0007669"/>
    <property type="project" value="TreeGrafter"/>
</dbReference>
<dbReference type="Gene3D" id="3.30.1370.10">
    <property type="entry name" value="K Homology domain, type 1"/>
    <property type="match status" value="1"/>
</dbReference>
<dbReference type="GO" id="GO:0071038">
    <property type="term" value="P:TRAMP-dependent tRNA surveillance pathway"/>
    <property type="evidence" value="ECO:0007669"/>
    <property type="project" value="TreeGrafter"/>
</dbReference>
<evidence type="ECO:0000256" key="3">
    <source>
        <dbReference type="ARBA" id="ARBA00007841"/>
    </source>
</evidence>
<dbReference type="GO" id="GO:0003723">
    <property type="term" value="F:RNA binding"/>
    <property type="evidence" value="ECO:0007669"/>
    <property type="project" value="UniProtKB-KW"/>
</dbReference>
<dbReference type="Pfam" id="PF18311">
    <property type="entry name" value="Rrp40_N"/>
    <property type="match status" value="1"/>
</dbReference>
<feature type="domain" description="K Homology" evidence="10">
    <location>
        <begin position="152"/>
        <end position="198"/>
    </location>
</feature>
<dbReference type="SUPFAM" id="SSF50249">
    <property type="entry name" value="Nucleic acid-binding proteins"/>
    <property type="match status" value="1"/>
</dbReference>
<dbReference type="GO" id="GO:0071034">
    <property type="term" value="P:CUT catabolic process"/>
    <property type="evidence" value="ECO:0007669"/>
    <property type="project" value="TreeGrafter"/>
</dbReference>
<gene>
    <name evidence="12" type="ORF">K443DRAFT_132126</name>
</gene>
<comment type="subcellular location">
    <subcellularLocation>
        <location evidence="1">Cytoplasm</location>
    </subcellularLocation>
    <subcellularLocation>
        <location evidence="2">Nucleus</location>
        <location evidence="2">Nucleolus</location>
    </subcellularLocation>
</comment>
<dbReference type="GO" id="GO:0000177">
    <property type="term" value="C:cytoplasmic exosome (RNase complex)"/>
    <property type="evidence" value="ECO:0007669"/>
    <property type="project" value="TreeGrafter"/>
</dbReference>
<dbReference type="GO" id="GO:0005730">
    <property type="term" value="C:nucleolus"/>
    <property type="evidence" value="ECO:0007669"/>
    <property type="project" value="UniProtKB-SubCell"/>
</dbReference>
<evidence type="ECO:0000256" key="6">
    <source>
        <dbReference type="ARBA" id="ARBA00022835"/>
    </source>
</evidence>
<evidence type="ECO:0000256" key="9">
    <source>
        <dbReference type="ARBA" id="ARBA00030615"/>
    </source>
</evidence>
<dbReference type="Gene3D" id="2.40.50.140">
    <property type="entry name" value="Nucleic acid-binding proteins"/>
    <property type="match status" value="1"/>
</dbReference>
<sequence>MSVVLPGEEVPAQHVNLKLGPGLLQVPGVGSSGRESTVISTRAGILNHSANRSKWWVESNSRRYVPAPQESVVGVITQRLGEGYRVDVGAAHYASLDSLAFEGASKRNKPNLKVGCLVYARVSLAHKDMEPELECFDAQTRKSEGFGELKGGFVVRCGLKTCLDLLDTKHFLLPLLGGRFPLEVAVGLNGRVWVNAKEIKQIVAIARCIEAVDPDGGGLDAKGVKTLLETLDV</sequence>
<dbReference type="GO" id="GO:0000176">
    <property type="term" value="C:nuclear exosome (RNase complex)"/>
    <property type="evidence" value="ECO:0007669"/>
    <property type="project" value="TreeGrafter"/>
</dbReference>
<evidence type="ECO:0000256" key="7">
    <source>
        <dbReference type="ARBA" id="ARBA00022884"/>
    </source>
</evidence>
<dbReference type="Pfam" id="PF21262">
    <property type="entry name" value="RRP40_S1"/>
    <property type="match status" value="1"/>
</dbReference>
<dbReference type="InterPro" id="IPR026699">
    <property type="entry name" value="Exosome_RNA_bind1/RRP40/RRP4"/>
</dbReference>
<dbReference type="STRING" id="1095629.A0A0C9XK75"/>
<dbReference type="EMBL" id="KN838600">
    <property type="protein sequence ID" value="KIK01909.1"/>
    <property type="molecule type" value="Genomic_DNA"/>
</dbReference>
<dbReference type="InterPro" id="IPR012340">
    <property type="entry name" value="NA-bd_OB-fold"/>
</dbReference>
<dbReference type="OrthoDB" id="340500at2759"/>
<dbReference type="FunFam" id="2.40.50.140:FF:000112">
    <property type="entry name" value="Exosome complex component RRP40"/>
    <property type="match status" value="1"/>
</dbReference>
<keyword evidence="5" id="KW-0698">rRNA processing</keyword>
<keyword evidence="7" id="KW-0694">RNA-binding</keyword>
<evidence type="ECO:0000256" key="4">
    <source>
        <dbReference type="ARBA" id="ARBA00022490"/>
    </source>
</evidence>